<evidence type="ECO:0000256" key="3">
    <source>
        <dbReference type="ARBA" id="ARBA00022475"/>
    </source>
</evidence>
<dbReference type="PANTHER" id="PTHR43357">
    <property type="entry name" value="INNER MEMBRANE ABC TRANSPORTER PERMEASE PROTEIN YDCV"/>
    <property type="match status" value="1"/>
</dbReference>
<accession>A0A2S5GUH0</accession>
<dbReference type="OrthoDB" id="9790211at2"/>
<protein>
    <submittedName>
        <fullName evidence="10">Iron ABC transporter permease</fullName>
    </submittedName>
</protein>
<evidence type="ECO:0000256" key="7">
    <source>
        <dbReference type="ARBA" id="ARBA00023136"/>
    </source>
</evidence>
<feature type="transmembrane region" description="Helical" evidence="8">
    <location>
        <begin position="388"/>
        <end position="407"/>
    </location>
</feature>
<keyword evidence="3" id="KW-1003">Cell membrane</keyword>
<evidence type="ECO:0000256" key="8">
    <source>
        <dbReference type="RuleBase" id="RU363032"/>
    </source>
</evidence>
<evidence type="ECO:0000313" key="11">
    <source>
        <dbReference type="Proteomes" id="UP000239990"/>
    </source>
</evidence>
<feature type="transmembrane region" description="Helical" evidence="8">
    <location>
        <begin position="465"/>
        <end position="485"/>
    </location>
</feature>
<dbReference type="EMBL" id="PREU01000003">
    <property type="protein sequence ID" value="PPA76730.1"/>
    <property type="molecule type" value="Genomic_DNA"/>
</dbReference>
<comment type="subcellular location">
    <subcellularLocation>
        <location evidence="1">Cell inner membrane</location>
        <topology evidence="1">Multi-pass membrane protein</topology>
    </subcellularLocation>
    <subcellularLocation>
        <location evidence="8">Cell membrane</location>
        <topology evidence="8">Multi-pass membrane protein</topology>
    </subcellularLocation>
</comment>
<keyword evidence="7 8" id="KW-0472">Membrane</keyword>
<organism evidence="10 11">
    <name type="scientific">Achromobacter spanius</name>
    <dbReference type="NCBI Taxonomy" id="217203"/>
    <lineage>
        <taxon>Bacteria</taxon>
        <taxon>Pseudomonadati</taxon>
        <taxon>Pseudomonadota</taxon>
        <taxon>Betaproteobacteria</taxon>
        <taxon>Burkholderiales</taxon>
        <taxon>Alcaligenaceae</taxon>
        <taxon>Achromobacter</taxon>
    </lineage>
</organism>
<evidence type="ECO:0000259" key="9">
    <source>
        <dbReference type="PROSITE" id="PS50928"/>
    </source>
</evidence>
<feature type="transmembrane region" description="Helical" evidence="8">
    <location>
        <begin position="101"/>
        <end position="123"/>
    </location>
</feature>
<reference evidence="10 11" key="1">
    <citation type="submission" date="2018-02" db="EMBL/GenBank/DDBJ databases">
        <title>Draft Genome of Achromobacter spanius stain 6.</title>
        <authorList>
            <person name="Gunasekera T.S."/>
            <person name="Radwan O."/>
            <person name="Ruiz O.N."/>
        </authorList>
    </citation>
    <scope>NUCLEOTIDE SEQUENCE [LARGE SCALE GENOMIC DNA]</scope>
    <source>
        <strain evidence="10 11">6</strain>
    </source>
</reference>
<dbReference type="AlphaFoldDB" id="A0A2S5GUH0"/>
<dbReference type="Proteomes" id="UP000239990">
    <property type="component" value="Unassembled WGS sequence"/>
</dbReference>
<dbReference type="GO" id="GO:0005886">
    <property type="term" value="C:plasma membrane"/>
    <property type="evidence" value="ECO:0007669"/>
    <property type="project" value="UniProtKB-SubCell"/>
</dbReference>
<proteinExistence type="inferred from homology"/>
<evidence type="ECO:0000256" key="2">
    <source>
        <dbReference type="ARBA" id="ARBA00022448"/>
    </source>
</evidence>
<feature type="transmembrane region" description="Helical" evidence="8">
    <location>
        <begin position="67"/>
        <end position="89"/>
    </location>
</feature>
<evidence type="ECO:0000313" key="10">
    <source>
        <dbReference type="EMBL" id="PPA76730.1"/>
    </source>
</evidence>
<dbReference type="PANTHER" id="PTHR43357:SF3">
    <property type="entry name" value="FE(3+)-TRANSPORT SYSTEM PERMEASE PROTEIN FBPB 2"/>
    <property type="match status" value="1"/>
</dbReference>
<keyword evidence="5 8" id="KW-0812">Transmembrane</keyword>
<sequence>MKRLVPILRSPWTWLSLAALAVLLVFLVWPVLNILSASVLARNDEGLSGWQIMLADPRYVRAIGNTLLLGAGVTLLAAAIGVPLAYLTARHRYPGKALVSILPLITLIIPEVIGAQTWLMILGNNGVLTRALRDGLGLDPPSFYGWPGLLTVMTFTYYAYIYIGTLAAIRGFDAQLEEAAQSLGTSPPISRLKVMAPVVLPAVLASALLVFTMVVGNFATSMILGHRVELLSVLTYQASVSETGSDPVMQSTLATTSIALVMLALFLQRWIVSRGRYEITQGRAAPETPIRGPGGLAMAGAALAVMTLSMLPLGTLAVGAFTRAHGPVMRWGEWTLAHLERVLINAPGPVLNSVLFAGVATLIAIAFSTLASYLIVKKRNVLTPWLDYLSSIPLALSGTVIGIGLLMTFGHGAFDLSGTASLIVLAYIVRRLPFGVRNASSTLFNLPDSIEEASISLGVPPLASFLKVVLPLMAPAIAAAAVLTWTTTVSELSASVIVYSPGHETLPIQIFRLIDSGLMAQASAYGLVLIAVILAPVLLATRVFNIRLFA</sequence>
<dbReference type="PROSITE" id="PS50928">
    <property type="entry name" value="ABC_TM1"/>
    <property type="match status" value="2"/>
</dbReference>
<feature type="domain" description="ABC transmembrane type-1" evidence="9">
    <location>
        <begin position="63"/>
        <end position="271"/>
    </location>
</feature>
<feature type="transmembrane region" description="Helical" evidence="8">
    <location>
        <begin position="12"/>
        <end position="32"/>
    </location>
</feature>
<evidence type="ECO:0000256" key="1">
    <source>
        <dbReference type="ARBA" id="ARBA00004429"/>
    </source>
</evidence>
<dbReference type="Pfam" id="PF00528">
    <property type="entry name" value="BPD_transp_1"/>
    <property type="match status" value="2"/>
</dbReference>
<evidence type="ECO:0000256" key="6">
    <source>
        <dbReference type="ARBA" id="ARBA00022989"/>
    </source>
</evidence>
<dbReference type="InterPro" id="IPR035906">
    <property type="entry name" value="MetI-like_sf"/>
</dbReference>
<feature type="transmembrane region" description="Helical" evidence="8">
    <location>
        <begin position="143"/>
        <end position="163"/>
    </location>
</feature>
<dbReference type="GO" id="GO:0055085">
    <property type="term" value="P:transmembrane transport"/>
    <property type="evidence" value="ECO:0007669"/>
    <property type="project" value="InterPro"/>
</dbReference>
<dbReference type="CDD" id="cd06261">
    <property type="entry name" value="TM_PBP2"/>
    <property type="match status" value="2"/>
</dbReference>
<comment type="caution">
    <text evidence="10">The sequence shown here is derived from an EMBL/GenBank/DDBJ whole genome shotgun (WGS) entry which is preliminary data.</text>
</comment>
<feature type="domain" description="ABC transmembrane type-1" evidence="9">
    <location>
        <begin position="350"/>
        <end position="540"/>
    </location>
</feature>
<dbReference type="Gene3D" id="1.10.3720.10">
    <property type="entry name" value="MetI-like"/>
    <property type="match status" value="2"/>
</dbReference>
<dbReference type="RefSeq" id="WP_104143091.1">
    <property type="nucleotide sequence ID" value="NZ_PREU01000003.1"/>
</dbReference>
<keyword evidence="6 8" id="KW-1133">Transmembrane helix</keyword>
<evidence type="ECO:0000256" key="4">
    <source>
        <dbReference type="ARBA" id="ARBA00022519"/>
    </source>
</evidence>
<feature type="transmembrane region" description="Helical" evidence="8">
    <location>
        <begin position="354"/>
        <end position="376"/>
    </location>
</feature>
<dbReference type="SUPFAM" id="SSF161098">
    <property type="entry name" value="MetI-like"/>
    <property type="match status" value="2"/>
</dbReference>
<keyword evidence="2 8" id="KW-0813">Transport</keyword>
<feature type="transmembrane region" description="Helical" evidence="8">
    <location>
        <begin position="296"/>
        <end position="321"/>
    </location>
</feature>
<feature type="transmembrane region" description="Helical" evidence="8">
    <location>
        <begin position="522"/>
        <end position="544"/>
    </location>
</feature>
<name>A0A2S5GUH0_9BURK</name>
<feature type="transmembrane region" description="Helical" evidence="8">
    <location>
        <begin position="198"/>
        <end position="224"/>
    </location>
</feature>
<feature type="transmembrane region" description="Helical" evidence="8">
    <location>
        <begin position="248"/>
        <end position="267"/>
    </location>
</feature>
<gene>
    <name evidence="10" type="ORF">C4E15_08115</name>
</gene>
<keyword evidence="4" id="KW-0997">Cell inner membrane</keyword>
<dbReference type="InterPro" id="IPR000515">
    <property type="entry name" value="MetI-like"/>
</dbReference>
<evidence type="ECO:0000256" key="5">
    <source>
        <dbReference type="ARBA" id="ARBA00022692"/>
    </source>
</evidence>
<comment type="similarity">
    <text evidence="8">Belongs to the binding-protein-dependent transport system permease family.</text>
</comment>